<accession>B0P5W0</accession>
<protein>
    <submittedName>
        <fullName evidence="1">Uncharacterized protein</fullName>
    </submittedName>
</protein>
<dbReference type="Proteomes" id="UP000003803">
    <property type="component" value="Unassembled WGS sequence"/>
</dbReference>
<evidence type="ECO:0000313" key="1">
    <source>
        <dbReference type="EMBL" id="EDS13117.1"/>
    </source>
</evidence>
<evidence type="ECO:0000313" key="2">
    <source>
        <dbReference type="Proteomes" id="UP000003803"/>
    </source>
</evidence>
<proteinExistence type="predicted"/>
<dbReference type="AlphaFoldDB" id="B0P5W0"/>
<sequence>MEEVIDINTEQNNPASYGKTVGQTAHKCEGCPYPHHGFILLGERRQLYAHRCRGADRAALTVKDGPVKVVGLGIPFASQFQYCVSLRNGGKAMIFNAVLKNPQHEESGEAAVPFPIPPNEYEPILEQLEALELGDAVRQDCRISKMDSACPILKRLAGGRVNLDELDYLAKRLNSFTDQEAAQFQAAAVKFGSSGIKDLIDLTFCCQQTTVVTDFSDLEQIGWNYYLTLHGGRAPTKELERLDARHFALELICNTDRYVKNFLAETLKLELSEKKTKVTHSSDFARFLSYGICISRNNSIKYNEQGVAKREFSGRVMLYVPKEKWMRKLLEYHT</sequence>
<dbReference type="HOGENOM" id="CLU_830656_0_0_9"/>
<dbReference type="eggNOG" id="COG3344">
    <property type="taxonomic scope" value="Bacteria"/>
</dbReference>
<reference evidence="1" key="1">
    <citation type="submission" date="2007-11" db="EMBL/GenBank/DDBJ databases">
        <authorList>
            <person name="Fulton L."/>
            <person name="Clifton S."/>
            <person name="Fulton B."/>
            <person name="Xu J."/>
            <person name="Minx P."/>
            <person name="Pepin K.H."/>
            <person name="Johnson M."/>
            <person name="Thiruvilangam P."/>
            <person name="Bhonagiri V."/>
            <person name="Nash W.E."/>
            <person name="Mardis E.R."/>
            <person name="Wilson R.K."/>
        </authorList>
    </citation>
    <scope>NUCLEOTIDE SEQUENCE [LARGE SCALE GENOMIC DNA]</scope>
    <source>
        <strain evidence="1">DSM 17241</strain>
    </source>
</reference>
<keyword evidence="2" id="KW-1185">Reference proteome</keyword>
<gene>
    <name evidence="1" type="ORF">ANACOL_00132</name>
</gene>
<reference evidence="1" key="2">
    <citation type="submission" date="2013-09" db="EMBL/GenBank/DDBJ databases">
        <title>Draft genome sequence of Anaerotruncus colihominis(DSM 17241).</title>
        <authorList>
            <person name="Sudarsanam P."/>
            <person name="Ley R."/>
            <person name="Guruge J."/>
            <person name="Turnbaugh P.J."/>
            <person name="Mahowald M."/>
            <person name="Liep D."/>
            <person name="Gordon J."/>
        </authorList>
    </citation>
    <scope>NUCLEOTIDE SEQUENCE</scope>
    <source>
        <strain evidence="1">DSM 17241</strain>
    </source>
</reference>
<dbReference type="EMBL" id="ABGD02000003">
    <property type="protein sequence ID" value="EDS13117.1"/>
    <property type="molecule type" value="Genomic_DNA"/>
</dbReference>
<name>B0P5W0_9FIRM</name>
<comment type="caution">
    <text evidence="1">The sequence shown here is derived from an EMBL/GenBank/DDBJ whole genome shotgun (WGS) entry which is preliminary data.</text>
</comment>
<organism evidence="1 2">
    <name type="scientific">Anaerotruncus colihominis DSM 17241</name>
    <dbReference type="NCBI Taxonomy" id="445972"/>
    <lineage>
        <taxon>Bacteria</taxon>
        <taxon>Bacillati</taxon>
        <taxon>Bacillota</taxon>
        <taxon>Clostridia</taxon>
        <taxon>Eubacteriales</taxon>
        <taxon>Oscillospiraceae</taxon>
        <taxon>Anaerotruncus</taxon>
    </lineage>
</organism>